<dbReference type="EMBL" id="CP036434">
    <property type="protein sequence ID" value="QDV06145.1"/>
    <property type="molecule type" value="Genomic_DNA"/>
</dbReference>
<organism evidence="1 2">
    <name type="scientific">Saltatorellus ferox</name>
    <dbReference type="NCBI Taxonomy" id="2528018"/>
    <lineage>
        <taxon>Bacteria</taxon>
        <taxon>Pseudomonadati</taxon>
        <taxon>Planctomycetota</taxon>
        <taxon>Planctomycetia</taxon>
        <taxon>Planctomycetia incertae sedis</taxon>
        <taxon>Saltatorellus</taxon>
    </lineage>
</organism>
<name>A0A518EPX5_9BACT</name>
<proteinExistence type="predicted"/>
<reference evidence="1 2" key="1">
    <citation type="submission" date="2019-02" db="EMBL/GenBank/DDBJ databases">
        <title>Deep-cultivation of Planctomycetes and their phenomic and genomic characterization uncovers novel biology.</title>
        <authorList>
            <person name="Wiegand S."/>
            <person name="Jogler M."/>
            <person name="Boedeker C."/>
            <person name="Pinto D."/>
            <person name="Vollmers J."/>
            <person name="Rivas-Marin E."/>
            <person name="Kohn T."/>
            <person name="Peeters S.H."/>
            <person name="Heuer A."/>
            <person name="Rast P."/>
            <person name="Oberbeckmann S."/>
            <person name="Bunk B."/>
            <person name="Jeske O."/>
            <person name="Meyerdierks A."/>
            <person name="Storesund J.E."/>
            <person name="Kallscheuer N."/>
            <person name="Luecker S."/>
            <person name="Lage O.M."/>
            <person name="Pohl T."/>
            <person name="Merkel B.J."/>
            <person name="Hornburger P."/>
            <person name="Mueller R.-W."/>
            <person name="Bruemmer F."/>
            <person name="Labrenz M."/>
            <person name="Spormann A.M."/>
            <person name="Op den Camp H."/>
            <person name="Overmann J."/>
            <person name="Amann R."/>
            <person name="Jetten M.S.M."/>
            <person name="Mascher T."/>
            <person name="Medema M.H."/>
            <person name="Devos D.P."/>
            <person name="Kaster A.-K."/>
            <person name="Ovreas L."/>
            <person name="Rohde M."/>
            <person name="Galperin M.Y."/>
            <person name="Jogler C."/>
        </authorList>
    </citation>
    <scope>NUCLEOTIDE SEQUENCE [LARGE SCALE GENOMIC DNA]</scope>
    <source>
        <strain evidence="1 2">Poly30</strain>
    </source>
</reference>
<gene>
    <name evidence="1" type="ORF">Poly30_16500</name>
</gene>
<evidence type="ECO:0000313" key="1">
    <source>
        <dbReference type="EMBL" id="QDV06145.1"/>
    </source>
</evidence>
<dbReference type="AlphaFoldDB" id="A0A518EPX5"/>
<sequence>MQIPVAPPLKSTLFARFHDQSTPLFRSNEEMIPAASLWTGSRVWVERMRGLGFRAGDTVGVDLAPGAAVMQVLLACCWIECDVLLGSRCPGGDSPAGDQEPGGRVFLHGDGSGQSSLIPSGIAGPLPKGTEPDRPAPASLHPAWALSIDRVRTAFTNASHAGEGKVVLVPTGWTEQAAFLRQVLPALASGSILIEESAADQSAHLSPEIHSGHAYLAPFSA</sequence>
<dbReference type="Proteomes" id="UP000320390">
    <property type="component" value="Chromosome"/>
</dbReference>
<keyword evidence="2" id="KW-1185">Reference proteome</keyword>
<accession>A0A518EPX5</accession>
<protein>
    <submittedName>
        <fullName evidence="1">Uncharacterized protein</fullName>
    </submittedName>
</protein>
<evidence type="ECO:0000313" key="2">
    <source>
        <dbReference type="Proteomes" id="UP000320390"/>
    </source>
</evidence>